<dbReference type="Proteomes" id="UP000324996">
    <property type="component" value="Unassembled WGS sequence"/>
</dbReference>
<dbReference type="GO" id="GO:0005737">
    <property type="term" value="C:cytoplasm"/>
    <property type="evidence" value="ECO:0007669"/>
    <property type="project" value="TreeGrafter"/>
</dbReference>
<evidence type="ECO:0000313" key="8">
    <source>
        <dbReference type="Proteomes" id="UP000324996"/>
    </source>
</evidence>
<comment type="similarity">
    <text evidence="1">Belongs to the methyltransferase superfamily. RsmH family.</text>
</comment>
<accession>A0A5A7N8D7</accession>
<keyword evidence="4" id="KW-0808">Transferase</keyword>
<dbReference type="CDD" id="cd02440">
    <property type="entry name" value="AdoMet_MTases"/>
    <property type="match status" value="1"/>
</dbReference>
<dbReference type="GO" id="GO:0071424">
    <property type="term" value="F:rRNA (cytosine-N4-)-methyltransferase activity"/>
    <property type="evidence" value="ECO:0007669"/>
    <property type="project" value="TreeGrafter"/>
</dbReference>
<dbReference type="InterPro" id="IPR023397">
    <property type="entry name" value="SAM-dep_MeTrfase_MraW_recog"/>
</dbReference>
<dbReference type="PANTHER" id="PTHR11265">
    <property type="entry name" value="S-ADENOSYL-METHYLTRANSFERASE MRAW"/>
    <property type="match status" value="1"/>
</dbReference>
<evidence type="ECO:0000256" key="6">
    <source>
        <dbReference type="SAM" id="MobiDB-lite"/>
    </source>
</evidence>
<dbReference type="PANTHER" id="PTHR11265:SF0">
    <property type="entry name" value="12S RRNA N4-METHYLCYTIDINE METHYLTRANSFERASE"/>
    <property type="match status" value="1"/>
</dbReference>
<dbReference type="AlphaFoldDB" id="A0A5A7N8D7"/>
<dbReference type="SUPFAM" id="SSF53335">
    <property type="entry name" value="S-adenosyl-L-methionine-dependent methyltransferases"/>
    <property type="match status" value="1"/>
</dbReference>
<evidence type="ECO:0000256" key="4">
    <source>
        <dbReference type="ARBA" id="ARBA00022679"/>
    </source>
</evidence>
<proteinExistence type="inferred from homology"/>
<keyword evidence="8" id="KW-1185">Reference proteome</keyword>
<evidence type="ECO:0000256" key="2">
    <source>
        <dbReference type="ARBA" id="ARBA00022552"/>
    </source>
</evidence>
<evidence type="ECO:0000256" key="5">
    <source>
        <dbReference type="ARBA" id="ARBA00022691"/>
    </source>
</evidence>
<dbReference type="EMBL" id="BKCN01000007">
    <property type="protein sequence ID" value="GER04024.1"/>
    <property type="molecule type" value="Genomic_DNA"/>
</dbReference>
<dbReference type="SUPFAM" id="SSF81799">
    <property type="entry name" value="Putative methyltransferase TM0872, insert domain"/>
    <property type="match status" value="1"/>
</dbReference>
<dbReference type="GO" id="GO:0070475">
    <property type="term" value="P:rRNA base methylation"/>
    <property type="evidence" value="ECO:0007669"/>
    <property type="project" value="TreeGrafter"/>
</dbReference>
<dbReference type="Pfam" id="PF01795">
    <property type="entry name" value="Methyltransf_5"/>
    <property type="match status" value="1"/>
</dbReference>
<name>A0A5A7N8D7_9PROT</name>
<reference evidence="7 8" key="1">
    <citation type="submission" date="2019-09" db="EMBL/GenBank/DDBJ databases">
        <title>NBRP : Genome information of microbial organism related human and environment.</title>
        <authorList>
            <person name="Hattori M."/>
            <person name="Oshima K."/>
            <person name="Inaba H."/>
            <person name="Suda W."/>
            <person name="Sakamoto M."/>
            <person name="Iino T."/>
            <person name="Kitahara M."/>
            <person name="Oshida Y."/>
            <person name="Iida T."/>
            <person name="Kudo T."/>
            <person name="Itoh T."/>
            <person name="Ohkuma M."/>
        </authorList>
    </citation>
    <scope>NUCLEOTIDE SEQUENCE [LARGE SCALE GENOMIC DNA]</scope>
    <source>
        <strain evidence="7 8">Q-1</strain>
    </source>
</reference>
<evidence type="ECO:0000256" key="3">
    <source>
        <dbReference type="ARBA" id="ARBA00022603"/>
    </source>
</evidence>
<keyword evidence="5" id="KW-0949">S-adenosyl-L-methionine</keyword>
<dbReference type="InterPro" id="IPR002903">
    <property type="entry name" value="RsmH"/>
</dbReference>
<keyword evidence="2" id="KW-0698">rRNA processing</keyword>
<organism evidence="7 8">
    <name type="scientific">Iodidimonas nitroreducens</name>
    <dbReference type="NCBI Taxonomy" id="1236968"/>
    <lineage>
        <taxon>Bacteria</taxon>
        <taxon>Pseudomonadati</taxon>
        <taxon>Pseudomonadota</taxon>
        <taxon>Alphaproteobacteria</taxon>
        <taxon>Iodidimonadales</taxon>
        <taxon>Iodidimonadaceae</taxon>
        <taxon>Iodidimonas</taxon>
    </lineage>
</organism>
<keyword evidence="3" id="KW-0489">Methyltransferase</keyword>
<feature type="region of interest" description="Disordered" evidence="6">
    <location>
        <begin position="149"/>
        <end position="170"/>
    </location>
</feature>
<sequence length="262" mass="28618">MRWCPQISLPANARFVDGTFGAGGYSRALLDRSPQIRVYAIDRDPEAIARGAEMLRAYEGRFRLLEGRFSEMEALLRDLDVHKLAGITLDIGVSSYQLETAARGFSFQLDGPLDMRMGGEGPSAADLVNGKSEEELATSSIIWAKTPAPGKSPAPLWRREPKRRSPPLCSLPRSSRPPWAMAPMAKRKSTLPPAVFRLCALPSMMSWASFPACCVLPSGFWRRKGGLPSLPFILLKIGSSKPFWPSAQGACLPDLASPGCTR</sequence>
<evidence type="ECO:0000256" key="1">
    <source>
        <dbReference type="ARBA" id="ARBA00010396"/>
    </source>
</evidence>
<evidence type="ECO:0000313" key="7">
    <source>
        <dbReference type="EMBL" id="GER04024.1"/>
    </source>
</evidence>
<gene>
    <name evidence="7" type="ORF">JCM17846_17060</name>
</gene>
<dbReference type="Gene3D" id="3.40.50.150">
    <property type="entry name" value="Vaccinia Virus protein VP39"/>
    <property type="match status" value="1"/>
</dbReference>
<comment type="caution">
    <text evidence="7">The sequence shown here is derived from an EMBL/GenBank/DDBJ whole genome shotgun (WGS) entry which is preliminary data.</text>
</comment>
<protein>
    <recommendedName>
        <fullName evidence="9">16S rRNA (Cytosine(1402)-N(4))-methyltransferase</fullName>
    </recommendedName>
</protein>
<evidence type="ECO:0008006" key="9">
    <source>
        <dbReference type="Google" id="ProtNLM"/>
    </source>
</evidence>
<dbReference type="InterPro" id="IPR029063">
    <property type="entry name" value="SAM-dependent_MTases_sf"/>
</dbReference>